<evidence type="ECO:0000256" key="2">
    <source>
        <dbReference type="ARBA" id="ARBA00022475"/>
    </source>
</evidence>
<feature type="chain" id="PRO_5034753793" evidence="11">
    <location>
        <begin position="22"/>
        <end position="151"/>
    </location>
</feature>
<evidence type="ECO:0000313" key="13">
    <source>
        <dbReference type="Ensembl" id="ENSPTEP00000021128.1"/>
    </source>
</evidence>
<keyword evidence="3 11" id="KW-0732">Signal</keyword>
<dbReference type="Proteomes" id="UP000694416">
    <property type="component" value="Unplaced"/>
</dbReference>
<dbReference type="InterPro" id="IPR013783">
    <property type="entry name" value="Ig-like_fold"/>
</dbReference>
<dbReference type="InterPro" id="IPR051287">
    <property type="entry name" value="TCR_variable_region"/>
</dbReference>
<dbReference type="SMART" id="SM00406">
    <property type="entry name" value="IGv"/>
    <property type="match status" value="1"/>
</dbReference>
<feature type="signal peptide" evidence="11">
    <location>
        <begin position="1"/>
        <end position="21"/>
    </location>
</feature>
<dbReference type="InterPro" id="IPR007110">
    <property type="entry name" value="Ig-like_dom"/>
</dbReference>
<dbReference type="Gene3D" id="2.60.40.10">
    <property type="entry name" value="Immunoglobulins"/>
    <property type="match status" value="1"/>
</dbReference>
<organism evidence="13 14">
    <name type="scientific">Piliocolobus tephrosceles</name>
    <name type="common">Ugandan red Colobus</name>
    <dbReference type="NCBI Taxonomy" id="591936"/>
    <lineage>
        <taxon>Eukaryota</taxon>
        <taxon>Metazoa</taxon>
        <taxon>Chordata</taxon>
        <taxon>Craniata</taxon>
        <taxon>Vertebrata</taxon>
        <taxon>Euteleostomi</taxon>
        <taxon>Mammalia</taxon>
        <taxon>Eutheria</taxon>
        <taxon>Euarchontoglires</taxon>
        <taxon>Primates</taxon>
        <taxon>Haplorrhini</taxon>
        <taxon>Catarrhini</taxon>
        <taxon>Cercopithecidae</taxon>
        <taxon>Colobinae</taxon>
        <taxon>Piliocolobus</taxon>
    </lineage>
</organism>
<evidence type="ECO:0000256" key="9">
    <source>
        <dbReference type="ARBA" id="ARBA00023319"/>
    </source>
</evidence>
<reference evidence="13" key="2">
    <citation type="submission" date="2025-09" db="UniProtKB">
        <authorList>
            <consortium name="Ensembl"/>
        </authorList>
    </citation>
    <scope>IDENTIFICATION</scope>
</reference>
<dbReference type="InterPro" id="IPR013106">
    <property type="entry name" value="Ig_V-set"/>
</dbReference>
<keyword evidence="9" id="KW-0393">Immunoglobulin domain</keyword>
<keyword evidence="5" id="KW-1064">Adaptive immunity</keyword>
<keyword evidence="14" id="KW-1185">Reference proteome</keyword>
<keyword evidence="4" id="KW-0391">Immunity</keyword>
<evidence type="ECO:0000256" key="6">
    <source>
        <dbReference type="ARBA" id="ARBA00023136"/>
    </source>
</evidence>
<evidence type="ECO:0000256" key="1">
    <source>
        <dbReference type="ARBA" id="ARBA00004236"/>
    </source>
</evidence>
<evidence type="ECO:0000256" key="3">
    <source>
        <dbReference type="ARBA" id="ARBA00022729"/>
    </source>
</evidence>
<reference evidence="13" key="1">
    <citation type="submission" date="2025-08" db="UniProtKB">
        <authorList>
            <consortium name="Ensembl"/>
        </authorList>
    </citation>
    <scope>IDENTIFICATION</scope>
</reference>
<dbReference type="InterPro" id="IPR003599">
    <property type="entry name" value="Ig_sub"/>
</dbReference>
<keyword evidence="10" id="KW-1279">T cell receptor</keyword>
<evidence type="ECO:0000256" key="4">
    <source>
        <dbReference type="ARBA" id="ARBA00022859"/>
    </source>
</evidence>
<feature type="domain" description="Ig-like" evidence="12">
    <location>
        <begin position="22"/>
        <end position="123"/>
    </location>
</feature>
<dbReference type="Ensembl" id="ENSPTET00000030546.1">
    <property type="protein sequence ID" value="ENSPTEP00000021128.1"/>
    <property type="gene ID" value="ENSPTEG00000022239.1"/>
</dbReference>
<keyword evidence="7" id="KW-1015">Disulfide bond</keyword>
<dbReference type="Pfam" id="PF07686">
    <property type="entry name" value="V-set"/>
    <property type="match status" value="1"/>
</dbReference>
<evidence type="ECO:0000256" key="5">
    <source>
        <dbReference type="ARBA" id="ARBA00023130"/>
    </source>
</evidence>
<evidence type="ECO:0000256" key="7">
    <source>
        <dbReference type="ARBA" id="ARBA00023157"/>
    </source>
</evidence>
<dbReference type="SUPFAM" id="SSF48726">
    <property type="entry name" value="Immunoglobulin"/>
    <property type="match status" value="1"/>
</dbReference>
<keyword evidence="6" id="KW-0472">Membrane</keyword>
<dbReference type="InterPro" id="IPR036179">
    <property type="entry name" value="Ig-like_dom_sf"/>
</dbReference>
<dbReference type="PANTHER" id="PTHR19367">
    <property type="entry name" value="T-CELL RECEPTOR ALPHA CHAIN V REGION"/>
    <property type="match status" value="1"/>
</dbReference>
<evidence type="ECO:0000259" key="12">
    <source>
        <dbReference type="PROSITE" id="PS50835"/>
    </source>
</evidence>
<dbReference type="GO" id="GO:0042101">
    <property type="term" value="C:T cell receptor complex"/>
    <property type="evidence" value="ECO:0007669"/>
    <property type="project" value="UniProtKB-KW"/>
</dbReference>
<sequence>MLLSSLLKVVTASLWLGSGIAQKITQTQPAMFMQEKEVVTLDCTYDTSDQSYGLFWYKQPSSGEMIFLIRQESYDKQNATEGRYSLNFQKARKSVNLVISASQVGDSAMYFCAMRRHSERTVGGRCTKAPGTCLRPQSAGEPRREINITDR</sequence>
<name>A0A8C9HM47_9PRIM</name>
<proteinExistence type="predicted"/>
<keyword evidence="2" id="KW-1003">Cell membrane</keyword>
<dbReference type="FunFam" id="2.60.40.10:FF:000878">
    <property type="entry name" value="T cell receptor alpha variable 38-1"/>
    <property type="match status" value="1"/>
</dbReference>
<accession>A0A8C9HM47</accession>
<dbReference type="SMART" id="SM00409">
    <property type="entry name" value="IG"/>
    <property type="match status" value="1"/>
</dbReference>
<keyword evidence="8" id="KW-0675">Receptor</keyword>
<dbReference type="GO" id="GO:0002250">
    <property type="term" value="P:adaptive immune response"/>
    <property type="evidence" value="ECO:0007669"/>
    <property type="project" value="UniProtKB-KW"/>
</dbReference>
<comment type="subcellular location">
    <subcellularLocation>
        <location evidence="1">Cell membrane</location>
    </subcellularLocation>
</comment>
<evidence type="ECO:0000256" key="10">
    <source>
        <dbReference type="ARBA" id="ARBA00043266"/>
    </source>
</evidence>
<evidence type="ECO:0000256" key="11">
    <source>
        <dbReference type="SAM" id="SignalP"/>
    </source>
</evidence>
<dbReference type="PROSITE" id="PS50835">
    <property type="entry name" value="IG_LIKE"/>
    <property type="match status" value="1"/>
</dbReference>
<dbReference type="PANTHER" id="PTHR19367:SF45">
    <property type="entry name" value="IG-LIKE DOMAIN-CONTAINING PROTEIN"/>
    <property type="match status" value="1"/>
</dbReference>
<protein>
    <submittedName>
        <fullName evidence="13">T cell receptor alpha variable 14/delta variable 4</fullName>
    </submittedName>
</protein>
<dbReference type="AlphaFoldDB" id="A0A8C9HM47"/>
<evidence type="ECO:0000313" key="14">
    <source>
        <dbReference type="Proteomes" id="UP000694416"/>
    </source>
</evidence>
<evidence type="ECO:0000256" key="8">
    <source>
        <dbReference type="ARBA" id="ARBA00023170"/>
    </source>
</evidence>